<evidence type="ECO:0008006" key="3">
    <source>
        <dbReference type="Google" id="ProtNLM"/>
    </source>
</evidence>
<name>A0A3B0W543_9ZZZZ</name>
<dbReference type="EMBL" id="UOFC01000006">
    <property type="protein sequence ID" value="VAW44419.1"/>
    <property type="molecule type" value="Genomic_DNA"/>
</dbReference>
<proteinExistence type="predicted"/>
<organism evidence="2">
    <name type="scientific">hydrothermal vent metagenome</name>
    <dbReference type="NCBI Taxonomy" id="652676"/>
    <lineage>
        <taxon>unclassified sequences</taxon>
        <taxon>metagenomes</taxon>
        <taxon>ecological metagenomes</taxon>
    </lineage>
</organism>
<evidence type="ECO:0000256" key="1">
    <source>
        <dbReference type="SAM" id="MobiDB-lite"/>
    </source>
</evidence>
<accession>A0A3B0W543</accession>
<reference evidence="2" key="1">
    <citation type="submission" date="2018-06" db="EMBL/GenBank/DDBJ databases">
        <authorList>
            <person name="Zhirakovskaya E."/>
        </authorList>
    </citation>
    <scope>NUCLEOTIDE SEQUENCE</scope>
</reference>
<dbReference type="PANTHER" id="PTHR37166">
    <property type="entry name" value="PROTEIN FLAG"/>
    <property type="match status" value="1"/>
</dbReference>
<evidence type="ECO:0000313" key="2">
    <source>
        <dbReference type="EMBL" id="VAW44419.1"/>
    </source>
</evidence>
<dbReference type="PANTHER" id="PTHR37166:SF1">
    <property type="entry name" value="PROTEIN FLAG"/>
    <property type="match status" value="1"/>
</dbReference>
<sequence length="135" mass="14895">MEINSMPTPAIGKSALSSDVKPMVESQKPQQKESSVEAPSLKTQQAIKQEVLDQVVKVNSKLEQLGMGVSFSVDESTQSSVIKMVDRATDEVIKQFPNEDSLKRMQHIQSYLDSVQQNGNANKESLTGVLFNEII</sequence>
<dbReference type="AlphaFoldDB" id="A0A3B0W543"/>
<dbReference type="InterPro" id="IPR035924">
    <property type="entry name" value="FlaG-like_sf"/>
</dbReference>
<dbReference type="Pfam" id="PF03646">
    <property type="entry name" value="FlaG"/>
    <property type="match status" value="1"/>
</dbReference>
<dbReference type="InterPro" id="IPR005186">
    <property type="entry name" value="FlaG"/>
</dbReference>
<dbReference type="Gene3D" id="3.30.160.170">
    <property type="entry name" value="FlaG-like"/>
    <property type="match status" value="1"/>
</dbReference>
<feature type="region of interest" description="Disordered" evidence="1">
    <location>
        <begin position="1"/>
        <end position="42"/>
    </location>
</feature>
<dbReference type="SUPFAM" id="SSF160214">
    <property type="entry name" value="FlaG-like"/>
    <property type="match status" value="1"/>
</dbReference>
<protein>
    <recommendedName>
        <fullName evidence="3">Flagellar protein FlaG</fullName>
    </recommendedName>
</protein>
<gene>
    <name evidence="2" type="ORF">MNBD_GAMMA03-1451</name>
</gene>